<evidence type="ECO:0000256" key="2">
    <source>
        <dbReference type="SAM" id="Phobius"/>
    </source>
</evidence>
<sequence>MTDPWARPADQPAPGSAPPPPPPPPQFPQGPPPQSAPPPQAGPAQKDSSPLVKIKNLFRDPLTIVLVVVIIVALVAAGLLGAELYARSRADDVVAAATECVVQDDVTVSFGPSPFLLQHMTGHYGNISIETAGNQIRDAKGMKAQIEIDDVRLHSTGDSKGTIGALDATITWTSEGIKQTVQNAIPVLGSLVTDVKTNPSDGTIELEAALGSSVTTKPVVQDDGIALQMVNLEGLGFTLPREMVQPALDAFSAQLTKGYPLGIKADDVQVSDTGVSARFSTRNASIPAGETDPCFANL</sequence>
<organism evidence="4 5">
    <name type="scientific">Mycolicibacterium agri</name>
    <name type="common">Mycobacterium agri</name>
    <dbReference type="NCBI Taxonomy" id="36811"/>
    <lineage>
        <taxon>Bacteria</taxon>
        <taxon>Bacillati</taxon>
        <taxon>Actinomycetota</taxon>
        <taxon>Actinomycetes</taxon>
        <taxon>Mycobacteriales</taxon>
        <taxon>Mycobacteriaceae</taxon>
        <taxon>Mycolicibacterium</taxon>
    </lineage>
</organism>
<dbReference type="EMBL" id="PDCP01000002">
    <property type="protein sequence ID" value="PEG42668.1"/>
    <property type="molecule type" value="Genomic_DNA"/>
</dbReference>
<evidence type="ECO:0000313" key="4">
    <source>
        <dbReference type="EMBL" id="PEG42668.1"/>
    </source>
</evidence>
<keyword evidence="2" id="KW-1133">Transmembrane helix</keyword>
<comment type="caution">
    <text evidence="4">The sequence shown here is derived from an EMBL/GenBank/DDBJ whole genome shotgun (WGS) entry which is preliminary data.</text>
</comment>
<evidence type="ECO:0008006" key="7">
    <source>
        <dbReference type="Google" id="ProtNLM"/>
    </source>
</evidence>
<feature type="compositionally biased region" description="Pro residues" evidence="1">
    <location>
        <begin position="15"/>
        <end position="41"/>
    </location>
</feature>
<dbReference type="EMBL" id="BLKS01000001">
    <property type="protein sequence ID" value="GFG52644.1"/>
    <property type="molecule type" value="Genomic_DNA"/>
</dbReference>
<dbReference type="Proteomes" id="UP000465302">
    <property type="component" value="Unassembled WGS sequence"/>
</dbReference>
<dbReference type="OrthoDB" id="4201904at2"/>
<evidence type="ECO:0000313" key="5">
    <source>
        <dbReference type="Proteomes" id="UP000220914"/>
    </source>
</evidence>
<keyword evidence="5" id="KW-1185">Reference proteome</keyword>
<evidence type="ECO:0000313" key="3">
    <source>
        <dbReference type="EMBL" id="GFG52644.1"/>
    </source>
</evidence>
<reference evidence="3 6" key="2">
    <citation type="journal article" date="2019" name="Emerg. Microbes Infect.">
        <title>Comprehensive subspecies identification of 175 nontuberculous mycobacteria species based on 7547 genomic profiles.</title>
        <authorList>
            <person name="Matsumoto Y."/>
            <person name="Kinjo T."/>
            <person name="Motooka D."/>
            <person name="Nabeya D."/>
            <person name="Jung N."/>
            <person name="Uechi K."/>
            <person name="Horii T."/>
            <person name="Iida T."/>
            <person name="Fujita J."/>
            <person name="Nakamura S."/>
        </authorList>
    </citation>
    <scope>NUCLEOTIDE SEQUENCE [LARGE SCALE GENOMIC DNA]</scope>
    <source>
        <strain evidence="3 6">JCM 6377</strain>
    </source>
</reference>
<feature type="region of interest" description="Disordered" evidence="1">
    <location>
        <begin position="1"/>
        <end position="48"/>
    </location>
</feature>
<keyword evidence="2" id="KW-0472">Membrane</keyword>
<dbReference type="Pfam" id="PF11209">
    <property type="entry name" value="LmeA"/>
    <property type="match status" value="1"/>
</dbReference>
<feature type="transmembrane region" description="Helical" evidence="2">
    <location>
        <begin position="62"/>
        <end position="82"/>
    </location>
</feature>
<proteinExistence type="predicted"/>
<accession>A0A2A7NGS8</accession>
<evidence type="ECO:0000256" key="1">
    <source>
        <dbReference type="SAM" id="MobiDB-lite"/>
    </source>
</evidence>
<dbReference type="RefSeq" id="WP_097937854.1">
    <property type="nucleotide sequence ID" value="NZ_BLKS01000001.1"/>
</dbReference>
<dbReference type="InterPro" id="IPR021373">
    <property type="entry name" value="DUF2993"/>
</dbReference>
<protein>
    <recommendedName>
        <fullName evidence="7">DUF2993 domain-containing protein</fullName>
    </recommendedName>
</protein>
<keyword evidence="2" id="KW-0812">Transmembrane</keyword>
<dbReference type="AlphaFoldDB" id="A0A2A7NGS8"/>
<name>A0A2A7NGS8_MYCAG</name>
<evidence type="ECO:0000313" key="6">
    <source>
        <dbReference type="Proteomes" id="UP000465302"/>
    </source>
</evidence>
<reference evidence="4 5" key="1">
    <citation type="submission" date="2017-10" db="EMBL/GenBank/DDBJ databases">
        <title>The new phylogeny of genus Mycobacterium.</title>
        <authorList>
            <person name="Tortoli E."/>
            <person name="Trovato A."/>
            <person name="Cirillo D.M."/>
        </authorList>
    </citation>
    <scope>NUCLEOTIDE SEQUENCE [LARGE SCALE GENOMIC DNA]</scope>
    <source>
        <strain evidence="4 5">CCUG37673</strain>
    </source>
</reference>
<dbReference type="Proteomes" id="UP000220914">
    <property type="component" value="Unassembled WGS sequence"/>
</dbReference>
<gene>
    <name evidence="4" type="ORF">CQY20_01330</name>
    <name evidence="3" type="ORF">MAGR_40850</name>
</gene>
<reference evidence="3" key="3">
    <citation type="submission" date="2020-02" db="EMBL/GenBank/DDBJ databases">
        <authorList>
            <person name="Matsumoto Y."/>
            <person name="Motooka D."/>
            <person name="Nakamura S."/>
        </authorList>
    </citation>
    <scope>NUCLEOTIDE SEQUENCE</scope>
    <source>
        <strain evidence="3">JCM 6377</strain>
    </source>
</reference>